<comment type="caution">
    <text evidence="2">The sequence shown here is derived from an EMBL/GenBank/DDBJ whole genome shotgun (WGS) entry which is preliminary data.</text>
</comment>
<evidence type="ECO:0000313" key="2">
    <source>
        <dbReference type="EMBL" id="TWU37356.1"/>
    </source>
</evidence>
<dbReference type="Proteomes" id="UP000319143">
    <property type="component" value="Unassembled WGS sequence"/>
</dbReference>
<dbReference type="RefSeq" id="WP_231615705.1">
    <property type="nucleotide sequence ID" value="NZ_SJPV01000005.1"/>
</dbReference>
<dbReference type="Gene3D" id="3.30.420.190">
    <property type="entry name" value="conserved archaeal protein q6m145"/>
    <property type="match status" value="1"/>
</dbReference>
<name>A0A5C6DQR1_9BACT</name>
<dbReference type="SUPFAM" id="SSF53067">
    <property type="entry name" value="Actin-like ATPase domain"/>
    <property type="match status" value="1"/>
</dbReference>
<accession>A0A5C6DQR1</accession>
<dbReference type="AlphaFoldDB" id="A0A5C6DQR1"/>
<dbReference type="InterPro" id="IPR002756">
    <property type="entry name" value="MfnF"/>
</dbReference>
<keyword evidence="3" id="KW-1185">Reference proteome</keyword>
<protein>
    <submittedName>
        <fullName evidence="2">Hydantoinase/oxoprolinase</fullName>
    </submittedName>
</protein>
<sequence length="330" mass="35402">MTTLGIDVGGAHLKLADDRGNAHAVGFALWQHPEQLADRLRAAMGGFSNFEAIAVVMTGELADCFVDRAEGVRHIVDHVRVAAAAMGVVRVAFYGVDGRFRDSVCSENDLDLLAAANWHALASFVGHHVCRSGLLIDIGSTTTDIIPIVSGQVVTSALTDYDRLSEGSLVYVGCQRTPVCALCDSLTLRGRVTEVMNEVFSTIDDARIVLGLESEDRDDDTSADGKPRTKEFAANRLARMIGLDRRSVSLEDAEQLAKQVVASAKSRIASAIEVQRVRYPGAVPTMVLSGHGLDLLTLPRDLPTIMLPQRLGSGLSRCAPAYAVATLFET</sequence>
<dbReference type="GO" id="GO:0016787">
    <property type="term" value="F:hydrolase activity"/>
    <property type="evidence" value="ECO:0007669"/>
    <property type="project" value="InterPro"/>
</dbReference>
<dbReference type="NCBIfam" id="TIGR03123">
    <property type="entry name" value="one_C_unchar_1"/>
    <property type="match status" value="1"/>
</dbReference>
<dbReference type="Pfam" id="PF01968">
    <property type="entry name" value="Hydantoinase_A"/>
    <property type="match status" value="1"/>
</dbReference>
<dbReference type="EMBL" id="SJPV01000005">
    <property type="protein sequence ID" value="TWU37356.1"/>
    <property type="molecule type" value="Genomic_DNA"/>
</dbReference>
<evidence type="ECO:0000259" key="1">
    <source>
        <dbReference type="Pfam" id="PF01968"/>
    </source>
</evidence>
<dbReference type="InterPro" id="IPR002821">
    <property type="entry name" value="Hydantoinase_A"/>
</dbReference>
<proteinExistence type="predicted"/>
<evidence type="ECO:0000313" key="3">
    <source>
        <dbReference type="Proteomes" id="UP000319143"/>
    </source>
</evidence>
<feature type="domain" description="Hydantoinase A/oxoprolinase" evidence="1">
    <location>
        <begin position="53"/>
        <end position="276"/>
    </location>
</feature>
<gene>
    <name evidence="2" type="ORF">Poly41_34860</name>
</gene>
<dbReference type="InterPro" id="IPR043129">
    <property type="entry name" value="ATPase_NBD"/>
</dbReference>
<reference evidence="2 3" key="1">
    <citation type="submission" date="2019-02" db="EMBL/GenBank/DDBJ databases">
        <title>Deep-cultivation of Planctomycetes and their phenomic and genomic characterization uncovers novel biology.</title>
        <authorList>
            <person name="Wiegand S."/>
            <person name="Jogler M."/>
            <person name="Boedeker C."/>
            <person name="Pinto D."/>
            <person name="Vollmers J."/>
            <person name="Rivas-Marin E."/>
            <person name="Kohn T."/>
            <person name="Peeters S.H."/>
            <person name="Heuer A."/>
            <person name="Rast P."/>
            <person name="Oberbeckmann S."/>
            <person name="Bunk B."/>
            <person name="Jeske O."/>
            <person name="Meyerdierks A."/>
            <person name="Storesund J.E."/>
            <person name="Kallscheuer N."/>
            <person name="Luecker S."/>
            <person name="Lage O.M."/>
            <person name="Pohl T."/>
            <person name="Merkel B.J."/>
            <person name="Hornburger P."/>
            <person name="Mueller R.-W."/>
            <person name="Bruemmer F."/>
            <person name="Labrenz M."/>
            <person name="Spormann A.M."/>
            <person name="Op Den Camp H."/>
            <person name="Overmann J."/>
            <person name="Amann R."/>
            <person name="Jetten M.S.M."/>
            <person name="Mascher T."/>
            <person name="Medema M.H."/>
            <person name="Devos D.P."/>
            <person name="Kaster A.-K."/>
            <person name="Ovreas L."/>
            <person name="Rohde M."/>
            <person name="Galperin M.Y."/>
            <person name="Jogler C."/>
        </authorList>
    </citation>
    <scope>NUCLEOTIDE SEQUENCE [LARGE SCALE GENOMIC DNA]</scope>
    <source>
        <strain evidence="2 3">Poly41</strain>
    </source>
</reference>
<organism evidence="2 3">
    <name type="scientific">Novipirellula artificiosorum</name>
    <dbReference type="NCBI Taxonomy" id="2528016"/>
    <lineage>
        <taxon>Bacteria</taxon>
        <taxon>Pseudomonadati</taxon>
        <taxon>Planctomycetota</taxon>
        <taxon>Planctomycetia</taxon>
        <taxon>Pirellulales</taxon>
        <taxon>Pirellulaceae</taxon>
        <taxon>Novipirellula</taxon>
    </lineage>
</organism>
<dbReference type="Gene3D" id="3.30.420.40">
    <property type="match status" value="1"/>
</dbReference>